<reference evidence="2 3" key="1">
    <citation type="submission" date="2023-07" db="EMBL/GenBank/DDBJ databases">
        <title>Genomic Encyclopedia of Type Strains, Phase IV (KMG-IV): sequencing the most valuable type-strain genomes for metagenomic binning, comparative biology and taxonomic classification.</title>
        <authorList>
            <person name="Goeker M."/>
        </authorList>
    </citation>
    <scope>NUCLEOTIDE SEQUENCE [LARGE SCALE GENOMIC DNA]</scope>
    <source>
        <strain evidence="2 3">DSM 12751</strain>
    </source>
</reference>
<comment type="caution">
    <text evidence="2">The sequence shown here is derived from an EMBL/GenBank/DDBJ whole genome shotgun (WGS) entry which is preliminary data.</text>
</comment>
<sequence length="45" mass="5280">MSKSISKNILAFIKGKISEEELKDRIRNQSKDEPTLKRDFKQKSN</sequence>
<proteinExistence type="predicted"/>
<accession>A0ABT9VWJ1</accession>
<evidence type="ECO:0000313" key="3">
    <source>
        <dbReference type="Proteomes" id="UP001235840"/>
    </source>
</evidence>
<dbReference type="Proteomes" id="UP001235840">
    <property type="component" value="Unassembled WGS sequence"/>
</dbReference>
<name>A0ABT9VWJ1_9BACI</name>
<evidence type="ECO:0000313" key="2">
    <source>
        <dbReference type="EMBL" id="MDQ0165244.1"/>
    </source>
</evidence>
<dbReference type="RefSeq" id="WP_307392078.1">
    <property type="nucleotide sequence ID" value="NZ_BAAADK010000045.1"/>
</dbReference>
<gene>
    <name evidence="2" type="ORF">J2S11_001144</name>
</gene>
<protein>
    <submittedName>
        <fullName evidence="2">Uncharacterized protein</fullName>
    </submittedName>
</protein>
<organism evidence="2 3">
    <name type="scientific">Caldalkalibacillus horti</name>
    <dbReference type="NCBI Taxonomy" id="77523"/>
    <lineage>
        <taxon>Bacteria</taxon>
        <taxon>Bacillati</taxon>
        <taxon>Bacillota</taxon>
        <taxon>Bacilli</taxon>
        <taxon>Bacillales</taxon>
        <taxon>Bacillaceae</taxon>
        <taxon>Caldalkalibacillus</taxon>
    </lineage>
</organism>
<feature type="region of interest" description="Disordered" evidence="1">
    <location>
        <begin position="24"/>
        <end position="45"/>
    </location>
</feature>
<dbReference type="EMBL" id="JAUSTY010000004">
    <property type="protein sequence ID" value="MDQ0165244.1"/>
    <property type="molecule type" value="Genomic_DNA"/>
</dbReference>
<evidence type="ECO:0000256" key="1">
    <source>
        <dbReference type="SAM" id="MobiDB-lite"/>
    </source>
</evidence>
<keyword evidence="3" id="KW-1185">Reference proteome</keyword>